<gene>
    <name evidence="8" type="ORF">MZV50_07500</name>
</gene>
<proteinExistence type="predicted"/>
<evidence type="ECO:0000313" key="9">
    <source>
        <dbReference type="Proteomes" id="UP001057520"/>
    </source>
</evidence>
<dbReference type="Pfam" id="PF00848">
    <property type="entry name" value="Ring_hydroxyl_A"/>
    <property type="match status" value="1"/>
</dbReference>
<keyword evidence="9" id="KW-1185">Reference proteome</keyword>
<evidence type="ECO:0000256" key="1">
    <source>
        <dbReference type="ARBA" id="ARBA00001962"/>
    </source>
</evidence>
<protein>
    <submittedName>
        <fullName evidence="8">Rieske 2Fe-2S domain-containing protein</fullName>
    </submittedName>
</protein>
<dbReference type="PANTHER" id="PTHR43756:SF5">
    <property type="entry name" value="CHOLINE MONOOXYGENASE, CHLOROPLASTIC"/>
    <property type="match status" value="1"/>
</dbReference>
<name>A0ABY4ZXU1_9CAUL</name>
<evidence type="ECO:0000256" key="6">
    <source>
        <dbReference type="ARBA" id="ARBA00023014"/>
    </source>
</evidence>
<reference evidence="8 9" key="1">
    <citation type="submission" date="2022-04" db="EMBL/GenBank/DDBJ databases">
        <title>Genome sequence of soybean root-associated Caulobacter segnis RL271.</title>
        <authorList>
            <person name="Longley R."/>
            <person name="Bonito G."/>
            <person name="Trigodet F."/>
            <person name="Crosson S."/>
            <person name="Fiebig A."/>
        </authorList>
    </citation>
    <scope>NUCLEOTIDE SEQUENCE [LARGE SCALE GENOMIC DNA]</scope>
    <source>
        <strain evidence="8 9">RL271</strain>
    </source>
</reference>
<dbReference type="Gene3D" id="2.102.10.10">
    <property type="entry name" value="Rieske [2Fe-2S] iron-sulphur domain"/>
    <property type="match status" value="1"/>
</dbReference>
<dbReference type="Pfam" id="PF00355">
    <property type="entry name" value="Rieske"/>
    <property type="match status" value="1"/>
</dbReference>
<comment type="cofactor">
    <cofactor evidence="1">
        <name>Fe cation</name>
        <dbReference type="ChEBI" id="CHEBI:24875"/>
    </cofactor>
</comment>
<dbReference type="EMBL" id="CP096040">
    <property type="protein sequence ID" value="USQ97376.1"/>
    <property type="molecule type" value="Genomic_DNA"/>
</dbReference>
<evidence type="ECO:0000256" key="4">
    <source>
        <dbReference type="ARBA" id="ARBA00023002"/>
    </source>
</evidence>
<evidence type="ECO:0000259" key="7">
    <source>
        <dbReference type="PROSITE" id="PS51296"/>
    </source>
</evidence>
<evidence type="ECO:0000256" key="2">
    <source>
        <dbReference type="ARBA" id="ARBA00022714"/>
    </source>
</evidence>
<keyword evidence="3" id="KW-0479">Metal-binding</keyword>
<organism evidence="8 9">
    <name type="scientific">Caulobacter segnis</name>
    <dbReference type="NCBI Taxonomy" id="88688"/>
    <lineage>
        <taxon>Bacteria</taxon>
        <taxon>Pseudomonadati</taxon>
        <taxon>Pseudomonadota</taxon>
        <taxon>Alphaproteobacteria</taxon>
        <taxon>Caulobacterales</taxon>
        <taxon>Caulobacteraceae</taxon>
        <taxon>Caulobacter</taxon>
    </lineage>
</organism>
<dbReference type="PROSITE" id="PS51296">
    <property type="entry name" value="RIESKE"/>
    <property type="match status" value="1"/>
</dbReference>
<dbReference type="PRINTS" id="PR00090">
    <property type="entry name" value="RNGDIOXGNASE"/>
</dbReference>
<keyword evidence="4" id="KW-0560">Oxidoreductase</keyword>
<dbReference type="InterPro" id="IPR036922">
    <property type="entry name" value="Rieske_2Fe-2S_sf"/>
</dbReference>
<evidence type="ECO:0000313" key="8">
    <source>
        <dbReference type="EMBL" id="USQ97376.1"/>
    </source>
</evidence>
<accession>A0ABY4ZXU1</accession>
<dbReference type="CDD" id="cd03469">
    <property type="entry name" value="Rieske_RO_Alpha_N"/>
    <property type="match status" value="1"/>
</dbReference>
<dbReference type="InterPro" id="IPR015879">
    <property type="entry name" value="Ring_hydroxy_dOase_asu_C_dom"/>
</dbReference>
<sequence length="393" mass="43723">MDIVAERKPAERKVTTLAALTENQQAAIRLIPAEADAVVEPLEATRPNAIFTGRERFDAEQARIFRRYPVPVTVSALLPEPSMVMAHDGYGVPLLIARTKSGEIKAFLNACQHKGSKLLEDCEVHKRGRVTCPYHAWTYGIDGKLIGVARNEAFLNLDKSERSLVELPAREWGGIVYVQLDRGHAADWSQLHDQIAADFTALGIPDAFVYGRKTFELKANWKVILEPFLEGYHVQRLHAASIGDLFQDAPNIVDLFGPNIRQVSGRMGYVPAMLDEDPAQNIHKLVTHAYTAFPNCVVVTSQYYTSVMILMPRDVGHTTVEYFMLTPGAPTTDKAREVFERSYELILGVFGGEDFRAAEISQVGLQAGVPETTVYCGLESNIVRYYEALEALL</sequence>
<keyword evidence="6" id="KW-0411">Iron-sulfur</keyword>
<dbReference type="SUPFAM" id="SSF50022">
    <property type="entry name" value="ISP domain"/>
    <property type="match status" value="1"/>
</dbReference>
<dbReference type="Proteomes" id="UP001057520">
    <property type="component" value="Chromosome"/>
</dbReference>
<evidence type="ECO:0000256" key="5">
    <source>
        <dbReference type="ARBA" id="ARBA00023004"/>
    </source>
</evidence>
<dbReference type="PANTHER" id="PTHR43756">
    <property type="entry name" value="CHOLINE MONOOXYGENASE, CHLOROPLASTIC"/>
    <property type="match status" value="1"/>
</dbReference>
<dbReference type="InterPro" id="IPR001663">
    <property type="entry name" value="Rng_hydr_dOase-A"/>
</dbReference>
<dbReference type="InterPro" id="IPR017941">
    <property type="entry name" value="Rieske_2Fe-2S"/>
</dbReference>
<feature type="domain" description="Rieske" evidence="7">
    <location>
        <begin position="69"/>
        <end position="178"/>
    </location>
</feature>
<keyword evidence="2" id="KW-0001">2Fe-2S</keyword>
<keyword evidence="5" id="KW-0408">Iron</keyword>
<dbReference type="Gene3D" id="3.90.380.10">
    <property type="entry name" value="Naphthalene 1,2-dioxygenase Alpha Subunit, Chain A, domain 1"/>
    <property type="match status" value="2"/>
</dbReference>
<dbReference type="SUPFAM" id="SSF55961">
    <property type="entry name" value="Bet v1-like"/>
    <property type="match status" value="1"/>
</dbReference>
<evidence type="ECO:0000256" key="3">
    <source>
        <dbReference type="ARBA" id="ARBA00022723"/>
    </source>
</evidence>